<feature type="transmembrane region" description="Helical" evidence="6">
    <location>
        <begin position="285"/>
        <end position="306"/>
    </location>
</feature>
<proteinExistence type="inferred from homology"/>
<evidence type="ECO:0000313" key="9">
    <source>
        <dbReference type="Proteomes" id="UP000297938"/>
    </source>
</evidence>
<feature type="transmembrane region" description="Helical" evidence="6">
    <location>
        <begin position="230"/>
        <end position="256"/>
    </location>
</feature>
<name>A0A7Z8D0L2_CARDV</name>
<dbReference type="AlphaFoldDB" id="A0A7Z8D0L2"/>
<feature type="transmembrane region" description="Helical" evidence="6">
    <location>
        <begin position="198"/>
        <end position="218"/>
    </location>
</feature>
<dbReference type="GO" id="GO:0005886">
    <property type="term" value="C:plasma membrane"/>
    <property type="evidence" value="ECO:0007669"/>
    <property type="project" value="UniProtKB-SubCell"/>
</dbReference>
<dbReference type="InterPro" id="IPR052536">
    <property type="entry name" value="ABC-4_Integral_Memb_Prot"/>
</dbReference>
<keyword evidence="4 6" id="KW-1133">Transmembrane helix</keyword>
<dbReference type="EMBL" id="NRPP01000010">
    <property type="protein sequence ID" value="TFJ27309.1"/>
    <property type="molecule type" value="Genomic_DNA"/>
</dbReference>
<keyword evidence="2 6" id="KW-1003">Cell membrane</keyword>
<feature type="transmembrane region" description="Helical" evidence="6">
    <location>
        <begin position="487"/>
        <end position="509"/>
    </location>
</feature>
<evidence type="ECO:0000256" key="4">
    <source>
        <dbReference type="ARBA" id="ARBA00022989"/>
    </source>
</evidence>
<sequence length="604" mass="68357">MMFFKMSFMGMKGKQKDYMILFSGLMIATSIFYMFQSLANNSSLTESVNSSSSFSLIFQIGTILLGIITFVYLIYANSFLLNLKRNAYAMYMMLGANKSRICMLIFTETFGIGIITTSIGIIAGMGFTKLVNSLLTHTLNIQLDDKTIQSSSAIISTLLFFGACFLIIAIMNANSLSKENLISLLKKEDTPEHTQYKNWIIILQSIGGIVLLGISYLFMANVEELKMKAIIGAMVTIVFGTYLTINSLVVLFLRVLRKNDKIHFHKLNSIFIAQLMYRIRDYTQILSIVSILFALALGALTAGFGFKNEVYNLADKTLYYDLVINDSEKNSPKQLSLLSIKEENSYSIKEDSKTIYFIAEQFNDQPLVANSQIDSKGKVKQHSFSAKDLANNPEAIKSLKTLLTSNQKEKTMQLVSKEFFNSLAEDNQTLVLIKTTSFKENREKIKSIVQYMTANDLNTLDKGMKFQSNQKYFRYEAYNDIMVGFEYMGFFLGIAFLAMLISCLMFKILSGLTIDKSRYLILAKIGASEKSIKGVVLRELLVVFLIPAILGTIHVLFGLQIFKLLLTNPYEAIIFPFALFIIAYLVYFLITYKIYVKSLFTNFL</sequence>
<evidence type="ECO:0000256" key="5">
    <source>
        <dbReference type="ARBA" id="ARBA00023136"/>
    </source>
</evidence>
<evidence type="ECO:0000256" key="3">
    <source>
        <dbReference type="ARBA" id="ARBA00022692"/>
    </source>
</evidence>
<dbReference type="GO" id="GO:0055085">
    <property type="term" value="P:transmembrane transport"/>
    <property type="evidence" value="ECO:0007669"/>
    <property type="project" value="UniProtKB-UniRule"/>
</dbReference>
<evidence type="ECO:0000313" key="8">
    <source>
        <dbReference type="EMBL" id="TFJ27309.1"/>
    </source>
</evidence>
<dbReference type="Pfam" id="PF02687">
    <property type="entry name" value="FtsX"/>
    <property type="match status" value="1"/>
</dbReference>
<keyword evidence="3 6" id="KW-0812">Transmembrane</keyword>
<feature type="transmembrane region" description="Helical" evidence="6">
    <location>
        <begin position="573"/>
        <end position="595"/>
    </location>
</feature>
<dbReference type="PIRSF" id="PIRSF018968">
    <property type="entry name" value="ABC_permease_BceB"/>
    <property type="match status" value="1"/>
</dbReference>
<dbReference type="PANTHER" id="PTHR46795">
    <property type="entry name" value="ABC TRANSPORTER PERMEASE-RELATED-RELATED"/>
    <property type="match status" value="1"/>
</dbReference>
<dbReference type="InterPro" id="IPR003838">
    <property type="entry name" value="ABC3_permease_C"/>
</dbReference>
<reference evidence="8 9" key="1">
    <citation type="journal article" date="2018" name="Int. J. Food Microbiol.">
        <title>Growth of Carnobacterium spp. isolated from chilled vacuum-packaged meat under relevant acidic conditions.</title>
        <authorList>
            <person name="Zhang P."/>
            <person name="Badoni M."/>
            <person name="Ganzle M."/>
            <person name="Yang X."/>
        </authorList>
    </citation>
    <scope>NUCLEOTIDE SEQUENCE [LARGE SCALE GENOMIC DNA]</scope>
    <source>
        <strain evidence="8 9">B2</strain>
    </source>
</reference>
<comment type="similarity">
    <text evidence="6">Belongs to the ABC-4 integral membrane protein family.</text>
</comment>
<dbReference type="InterPro" id="IPR027022">
    <property type="entry name" value="ABC_permease_BceB-typ"/>
</dbReference>
<comment type="caution">
    <text evidence="8">The sequence shown here is derived from an EMBL/GenBank/DDBJ whole genome shotgun (WGS) entry which is preliminary data.</text>
</comment>
<feature type="transmembrane region" description="Helical" evidence="6">
    <location>
        <begin position="55"/>
        <end position="80"/>
    </location>
</feature>
<feature type="transmembrane region" description="Helical" evidence="6">
    <location>
        <begin position="540"/>
        <end position="561"/>
    </location>
</feature>
<keyword evidence="5 6" id="KW-0472">Membrane</keyword>
<organism evidence="8 9">
    <name type="scientific">Carnobacterium divergens</name>
    <name type="common">Lactobacillus divergens</name>
    <dbReference type="NCBI Taxonomy" id="2748"/>
    <lineage>
        <taxon>Bacteria</taxon>
        <taxon>Bacillati</taxon>
        <taxon>Bacillota</taxon>
        <taxon>Bacilli</taxon>
        <taxon>Lactobacillales</taxon>
        <taxon>Carnobacteriaceae</taxon>
        <taxon>Carnobacterium</taxon>
    </lineage>
</organism>
<feature type="domain" description="ABC3 transporter permease C-terminal" evidence="7">
    <location>
        <begin position="63"/>
        <end position="171"/>
    </location>
</feature>
<keyword evidence="6" id="KW-0813">Transport</keyword>
<feature type="transmembrane region" description="Helical" evidence="6">
    <location>
        <begin position="101"/>
        <end position="127"/>
    </location>
</feature>
<dbReference type="Proteomes" id="UP000297938">
    <property type="component" value="Unassembled WGS sequence"/>
</dbReference>
<protein>
    <recommendedName>
        <fullName evidence="7">ABC3 transporter permease C-terminal domain-containing protein</fullName>
    </recommendedName>
</protein>
<comment type="subcellular location">
    <subcellularLocation>
        <location evidence="1 6">Cell membrane</location>
        <topology evidence="1 6">Multi-pass membrane protein</topology>
    </subcellularLocation>
</comment>
<accession>A0A7Z8D0L2</accession>
<evidence type="ECO:0000256" key="6">
    <source>
        <dbReference type="PIRNR" id="PIRNR018968"/>
    </source>
</evidence>
<gene>
    <name evidence="8" type="ORF">CKN69_05520</name>
</gene>
<dbReference type="PANTHER" id="PTHR46795:SF3">
    <property type="entry name" value="ABC TRANSPORTER PERMEASE"/>
    <property type="match status" value="1"/>
</dbReference>
<feature type="transmembrane region" description="Helical" evidence="6">
    <location>
        <begin position="153"/>
        <end position="177"/>
    </location>
</feature>
<evidence type="ECO:0000259" key="7">
    <source>
        <dbReference type="Pfam" id="PF02687"/>
    </source>
</evidence>
<evidence type="ECO:0000256" key="2">
    <source>
        <dbReference type="ARBA" id="ARBA00022475"/>
    </source>
</evidence>
<evidence type="ECO:0000256" key="1">
    <source>
        <dbReference type="ARBA" id="ARBA00004651"/>
    </source>
</evidence>